<dbReference type="EMBL" id="LAZR01033567">
    <property type="protein sequence ID" value="KKL47719.1"/>
    <property type="molecule type" value="Genomic_DNA"/>
</dbReference>
<organism evidence="1">
    <name type="scientific">marine sediment metagenome</name>
    <dbReference type="NCBI Taxonomy" id="412755"/>
    <lineage>
        <taxon>unclassified sequences</taxon>
        <taxon>metagenomes</taxon>
        <taxon>ecological metagenomes</taxon>
    </lineage>
</organism>
<sequence length="47" mass="5650">MKYEEYETELRVLYKMAVDKKDIKTAWEILECGRALGLDDIKKRVKE</sequence>
<proteinExistence type="predicted"/>
<accession>A0A0F9CF70</accession>
<gene>
    <name evidence="1" type="ORF">LCGC14_2332730</name>
</gene>
<comment type="caution">
    <text evidence="1">The sequence shown here is derived from an EMBL/GenBank/DDBJ whole genome shotgun (WGS) entry which is preliminary data.</text>
</comment>
<evidence type="ECO:0000313" key="1">
    <source>
        <dbReference type="EMBL" id="KKL47719.1"/>
    </source>
</evidence>
<protein>
    <submittedName>
        <fullName evidence="1">Uncharacterized protein</fullName>
    </submittedName>
</protein>
<dbReference type="AlphaFoldDB" id="A0A0F9CF70"/>
<reference evidence="1" key="1">
    <citation type="journal article" date="2015" name="Nature">
        <title>Complex archaea that bridge the gap between prokaryotes and eukaryotes.</title>
        <authorList>
            <person name="Spang A."/>
            <person name="Saw J.H."/>
            <person name="Jorgensen S.L."/>
            <person name="Zaremba-Niedzwiedzka K."/>
            <person name="Martijn J."/>
            <person name="Lind A.E."/>
            <person name="van Eijk R."/>
            <person name="Schleper C."/>
            <person name="Guy L."/>
            <person name="Ettema T.J."/>
        </authorList>
    </citation>
    <scope>NUCLEOTIDE SEQUENCE</scope>
</reference>
<name>A0A0F9CF70_9ZZZZ</name>